<evidence type="ECO:0000313" key="2">
    <source>
        <dbReference type="EMBL" id="GAB49075.1"/>
    </source>
</evidence>
<feature type="compositionally biased region" description="Gly residues" evidence="1">
    <location>
        <begin position="59"/>
        <end position="80"/>
    </location>
</feature>
<evidence type="ECO:0000256" key="1">
    <source>
        <dbReference type="SAM" id="MobiDB-lite"/>
    </source>
</evidence>
<dbReference type="EMBL" id="BAFE01000073">
    <property type="protein sequence ID" value="GAB49075.1"/>
    <property type="molecule type" value="Genomic_DNA"/>
</dbReference>
<name>H5UTL7_9MICO</name>
<feature type="compositionally biased region" description="Basic and acidic residues" evidence="1">
    <location>
        <begin position="27"/>
        <end position="37"/>
    </location>
</feature>
<reference evidence="2 3" key="1">
    <citation type="submission" date="2012-02" db="EMBL/GenBank/DDBJ databases">
        <title>Whole genome shotgun sequence of Mobilicoccus pelagius NBRC 104925.</title>
        <authorList>
            <person name="Yoshida Y."/>
            <person name="Hosoyama A."/>
            <person name="Tsuchikane K."/>
            <person name="Katsumata H."/>
            <person name="Yamazaki S."/>
            <person name="Fujita N."/>
        </authorList>
    </citation>
    <scope>NUCLEOTIDE SEQUENCE [LARGE SCALE GENOMIC DNA]</scope>
    <source>
        <strain evidence="2 3">NBRC 104925</strain>
    </source>
</reference>
<dbReference type="Proteomes" id="UP000004367">
    <property type="component" value="Unassembled WGS sequence"/>
</dbReference>
<proteinExistence type="predicted"/>
<organism evidence="2 3">
    <name type="scientific">Mobilicoccus pelagius NBRC 104925</name>
    <dbReference type="NCBI Taxonomy" id="1089455"/>
    <lineage>
        <taxon>Bacteria</taxon>
        <taxon>Bacillati</taxon>
        <taxon>Actinomycetota</taxon>
        <taxon>Actinomycetes</taxon>
        <taxon>Micrococcales</taxon>
        <taxon>Dermatophilaceae</taxon>
        <taxon>Mobilicoccus</taxon>
    </lineage>
</organism>
<evidence type="ECO:0000313" key="3">
    <source>
        <dbReference type="Proteomes" id="UP000004367"/>
    </source>
</evidence>
<accession>H5UTL7</accession>
<feature type="region of interest" description="Disordered" evidence="1">
    <location>
        <begin position="1"/>
        <end position="124"/>
    </location>
</feature>
<dbReference type="AlphaFoldDB" id="H5UTL7"/>
<keyword evidence="3" id="KW-1185">Reference proteome</keyword>
<protein>
    <submittedName>
        <fullName evidence="2">Uncharacterized protein</fullName>
    </submittedName>
</protein>
<gene>
    <name evidence="2" type="ORF">MOPEL_096_00820</name>
</gene>
<sequence length="124" mass="12579">MGTRRRCAASLPHNPGTVTCGTAARARASEPARRPDPTRSICIPGGQEAVVEDVLACGPDGGSSGRSGGGSSGRSEGGSSGRSRGVDDDTGRTPPMLDVVRRAAAAARVRRDRRPRCGADPGIA</sequence>
<comment type="caution">
    <text evidence="2">The sequence shown here is derived from an EMBL/GenBank/DDBJ whole genome shotgun (WGS) entry which is preliminary data.</text>
</comment>
<dbReference type="STRING" id="1089455.MOPEL_096_00820"/>